<evidence type="ECO:0000313" key="9">
    <source>
        <dbReference type="Proteomes" id="UP001212821"/>
    </source>
</evidence>
<feature type="region of interest" description="Disordered" evidence="6">
    <location>
        <begin position="1"/>
        <end position="39"/>
    </location>
</feature>
<organism evidence="8 9">
    <name type="scientific">Kitasatospora cathayae</name>
    <dbReference type="NCBI Taxonomy" id="3004092"/>
    <lineage>
        <taxon>Bacteria</taxon>
        <taxon>Bacillati</taxon>
        <taxon>Actinomycetota</taxon>
        <taxon>Actinomycetes</taxon>
        <taxon>Kitasatosporales</taxon>
        <taxon>Streptomycetaceae</taxon>
        <taxon>Kitasatospora</taxon>
    </lineage>
</organism>
<dbReference type="Gene3D" id="1.20.1740.10">
    <property type="entry name" value="Amino acid/polyamine transporter I"/>
    <property type="match status" value="1"/>
</dbReference>
<feature type="transmembrane region" description="Helical" evidence="7">
    <location>
        <begin position="303"/>
        <end position="331"/>
    </location>
</feature>
<sequence length="477" mass="49097">MQTSPAATRQATRPSSPASADPATPDPATPDPATPAPAKNGRFGLATATALVMGNIIGGGIFMIPAAVAPFGTVSLLAFVVLTVGAIALALVFGQLARRNPRTGGPYVYAREAFGDFAGFLSAWSYWITTWVSNAALAVAAVGYLDVLVPVGHDTALEITAALAFQWLPALANLAGTRFVGAVQLVSTVLKFIPLLLVSVGGLCFFDPKNIGPFDGNGQGWMGGMTAAAAILLFSYLGVESAAMSAGQVRDPERNVGRASVLGTSGAAVVYLLGTLAVFGTVAHQRLVNSSAPFSDAMNAMFGGTWGGTVIAVAALISMTGALNGWTLLAAQAPYAAARDGLFPAAFGKEKRGVPTFGVIVSVALASVLTIANFASGAKGAFDMLVLVTTFTAVVPYLLSTAAQLYWLVRGATDKVDGAHLVRDAVLGLGAFAFSLWLLAGAGYAAVYQGVLFLFAGILVYVWLAGRRRARPEDDAR</sequence>
<keyword evidence="9" id="KW-1185">Reference proteome</keyword>
<evidence type="ECO:0000256" key="6">
    <source>
        <dbReference type="SAM" id="MobiDB-lite"/>
    </source>
</evidence>
<evidence type="ECO:0000256" key="7">
    <source>
        <dbReference type="SAM" id="Phobius"/>
    </source>
</evidence>
<feature type="compositionally biased region" description="Low complexity" evidence="6">
    <location>
        <begin position="14"/>
        <end position="23"/>
    </location>
</feature>
<feature type="transmembrane region" description="Helical" evidence="7">
    <location>
        <begin position="74"/>
        <end position="96"/>
    </location>
</feature>
<accession>A0ABY7QGU5</accession>
<feature type="compositionally biased region" description="Pro residues" evidence="6">
    <location>
        <begin position="24"/>
        <end position="35"/>
    </location>
</feature>
<dbReference type="InterPro" id="IPR002293">
    <property type="entry name" value="AA/rel_permease1"/>
</dbReference>
<feature type="transmembrane region" description="Helical" evidence="7">
    <location>
        <begin position="188"/>
        <end position="208"/>
    </location>
</feature>
<keyword evidence="5 7" id="KW-0472">Membrane</keyword>
<feature type="transmembrane region" description="Helical" evidence="7">
    <location>
        <begin position="43"/>
        <end position="68"/>
    </location>
</feature>
<keyword evidence="4 7" id="KW-1133">Transmembrane helix</keyword>
<feature type="transmembrane region" description="Helical" evidence="7">
    <location>
        <begin position="352"/>
        <end position="372"/>
    </location>
</feature>
<dbReference type="EMBL" id="CP115450">
    <property type="protein sequence ID" value="WBP91479.1"/>
    <property type="molecule type" value="Genomic_DNA"/>
</dbReference>
<comment type="subcellular location">
    <subcellularLocation>
        <location evidence="1">Cell membrane</location>
        <topology evidence="1">Multi-pass membrane protein</topology>
    </subcellularLocation>
</comment>
<feature type="transmembrane region" description="Helical" evidence="7">
    <location>
        <begin position="446"/>
        <end position="464"/>
    </location>
</feature>
<name>A0ABY7QGU5_9ACTN</name>
<keyword evidence="3 7" id="KW-0812">Transmembrane</keyword>
<proteinExistence type="predicted"/>
<gene>
    <name evidence="8" type="ORF">O1G21_06695</name>
</gene>
<dbReference type="Proteomes" id="UP001212821">
    <property type="component" value="Chromosome"/>
</dbReference>
<dbReference type="RefSeq" id="WP_270150798.1">
    <property type="nucleotide sequence ID" value="NZ_CP115450.1"/>
</dbReference>
<keyword evidence="2" id="KW-1003">Cell membrane</keyword>
<feature type="transmembrane region" description="Helical" evidence="7">
    <location>
        <begin position="421"/>
        <end position="440"/>
    </location>
</feature>
<evidence type="ECO:0000256" key="4">
    <source>
        <dbReference type="ARBA" id="ARBA00022989"/>
    </source>
</evidence>
<dbReference type="InterPro" id="IPR050367">
    <property type="entry name" value="APC_superfamily"/>
</dbReference>
<feature type="transmembrane region" description="Helical" evidence="7">
    <location>
        <begin position="260"/>
        <end position="283"/>
    </location>
</feature>
<feature type="compositionally biased region" description="Polar residues" evidence="6">
    <location>
        <begin position="1"/>
        <end position="13"/>
    </location>
</feature>
<evidence type="ECO:0000256" key="2">
    <source>
        <dbReference type="ARBA" id="ARBA00022475"/>
    </source>
</evidence>
<evidence type="ECO:0000256" key="3">
    <source>
        <dbReference type="ARBA" id="ARBA00022692"/>
    </source>
</evidence>
<dbReference type="Pfam" id="PF13520">
    <property type="entry name" value="AA_permease_2"/>
    <property type="match status" value="1"/>
</dbReference>
<protein>
    <submittedName>
        <fullName evidence="8">Amino acid permease</fullName>
    </submittedName>
</protein>
<dbReference type="PANTHER" id="PTHR42770">
    <property type="entry name" value="AMINO ACID TRANSPORTER-RELATED"/>
    <property type="match status" value="1"/>
</dbReference>
<feature type="transmembrane region" description="Helical" evidence="7">
    <location>
        <begin position="156"/>
        <end position="176"/>
    </location>
</feature>
<evidence type="ECO:0000256" key="1">
    <source>
        <dbReference type="ARBA" id="ARBA00004651"/>
    </source>
</evidence>
<feature type="transmembrane region" description="Helical" evidence="7">
    <location>
        <begin position="384"/>
        <end position="409"/>
    </location>
</feature>
<dbReference type="PIRSF" id="PIRSF006060">
    <property type="entry name" value="AA_transporter"/>
    <property type="match status" value="1"/>
</dbReference>
<reference evidence="9" key="1">
    <citation type="submission" date="2022-12" db="EMBL/GenBank/DDBJ databases">
        <authorList>
            <person name="Mo P."/>
        </authorList>
    </citation>
    <scope>NUCLEOTIDE SEQUENCE [LARGE SCALE GENOMIC DNA]</scope>
    <source>
        <strain evidence="9">HUAS 3-15</strain>
    </source>
</reference>
<feature type="transmembrane region" description="Helical" evidence="7">
    <location>
        <begin position="220"/>
        <end position="239"/>
    </location>
</feature>
<dbReference type="PANTHER" id="PTHR42770:SF18">
    <property type="entry name" value="ARGININE_AGMATINE ANTIPORTER"/>
    <property type="match status" value="1"/>
</dbReference>
<feature type="transmembrane region" description="Helical" evidence="7">
    <location>
        <begin position="117"/>
        <end position="144"/>
    </location>
</feature>
<evidence type="ECO:0000256" key="5">
    <source>
        <dbReference type="ARBA" id="ARBA00023136"/>
    </source>
</evidence>
<evidence type="ECO:0000313" key="8">
    <source>
        <dbReference type="EMBL" id="WBP91479.1"/>
    </source>
</evidence>